<dbReference type="RefSeq" id="WP_002516266.1">
    <property type="nucleotide sequence ID" value="NZ_AP022844.1"/>
</dbReference>
<evidence type="ECO:0000313" key="2">
    <source>
        <dbReference type="Proteomes" id="UP000226191"/>
    </source>
</evidence>
<gene>
    <name evidence="1" type="ORF">B1B09_08490</name>
</gene>
<protein>
    <submittedName>
        <fullName evidence="1">Uncharacterized protein</fullName>
    </submittedName>
</protein>
<sequence length="216" mass="23107">MVMRQDRAGRHYWCLMMALVMVGLGTAACGADEDSTGATGGITPVASVAPAQSPILTPSAEAPKFVKVTATPAPGTKQDALFLEAKKVYETYLEQIYKLEVGDGVNSVSAELQGILSEDGTEAIRKAYSEAKSRGHRVLPVKTPFSSVTVNRVSKGDDSEIAIIGCADISNWRFVNPKDGTLTPGRMRKDELSMRRIGDSLKIVEAESAEVASCRV</sequence>
<dbReference type="AlphaFoldDB" id="A0A8B2VEH6"/>
<proteinExistence type="predicted"/>
<organism evidence="1 2">
    <name type="scientific">Cutibacterium acnes</name>
    <name type="common">Propionibacterium acnes</name>
    <dbReference type="NCBI Taxonomy" id="1747"/>
    <lineage>
        <taxon>Bacteria</taxon>
        <taxon>Bacillati</taxon>
        <taxon>Actinomycetota</taxon>
        <taxon>Actinomycetes</taxon>
        <taxon>Propionibacteriales</taxon>
        <taxon>Propionibacteriaceae</taxon>
        <taxon>Cutibacterium</taxon>
    </lineage>
</organism>
<dbReference type="GeneID" id="92858131"/>
<dbReference type="OrthoDB" id="3712217at2"/>
<dbReference type="PROSITE" id="PS51257">
    <property type="entry name" value="PROKAR_LIPOPROTEIN"/>
    <property type="match status" value="1"/>
</dbReference>
<accession>A0A8B2VEH6</accession>
<dbReference type="EMBL" id="MVCE01000003">
    <property type="protein sequence ID" value="PGF33922.1"/>
    <property type="molecule type" value="Genomic_DNA"/>
</dbReference>
<evidence type="ECO:0000313" key="1">
    <source>
        <dbReference type="EMBL" id="PGF33922.1"/>
    </source>
</evidence>
<name>A0A8B2VEH6_CUTAC</name>
<comment type="caution">
    <text evidence="1">The sequence shown here is derived from an EMBL/GenBank/DDBJ whole genome shotgun (WGS) entry which is preliminary data.</text>
</comment>
<dbReference type="Proteomes" id="UP000226191">
    <property type="component" value="Unassembled WGS sequence"/>
</dbReference>
<reference evidence="1 2" key="1">
    <citation type="submission" date="2017-02" db="EMBL/GenBank/DDBJ databases">
        <title>Prevalence of linear plasmids in Cutibacterium acnes isolates obtained from cancerous prostatic tissue.</title>
        <authorList>
            <person name="Davidsson S."/>
            <person name="Bruggemann H."/>
        </authorList>
    </citation>
    <scope>NUCLEOTIDE SEQUENCE [LARGE SCALE GENOMIC DNA]</scope>
    <source>
        <strain evidence="1 2">11-78</strain>
    </source>
</reference>